<evidence type="ECO:0000313" key="9">
    <source>
        <dbReference type="Proteomes" id="UP001436297"/>
    </source>
</evidence>
<evidence type="ECO:0000256" key="3">
    <source>
        <dbReference type="ARBA" id="ARBA00022679"/>
    </source>
</evidence>
<feature type="transmembrane region" description="Helical" evidence="6">
    <location>
        <begin position="6"/>
        <end position="26"/>
    </location>
</feature>
<dbReference type="EC" id="2.7.13.3" evidence="2"/>
<reference evidence="8 9" key="1">
    <citation type="journal article" date="2024" name="Pathogens">
        <title>Staphylococcus hsinchuensis sp. nov., Isolated from Soymilk.</title>
        <authorList>
            <person name="Wang Y.T."/>
            <person name="Lin Y.C."/>
            <person name="Hsieh Y.H."/>
            <person name="Lin Y.T."/>
            <person name="Hamada M."/>
            <person name="Chen C.C."/>
            <person name="Liou J.S."/>
            <person name="Lee A.Y."/>
            <person name="Zhang W.L."/>
            <person name="Chen Y.T."/>
            <person name="Huang C.H."/>
        </authorList>
    </citation>
    <scope>NUCLEOTIDE SEQUENCE [LARGE SCALE GENOMIC DNA]</scope>
    <source>
        <strain evidence="8 9">H164</strain>
    </source>
</reference>
<dbReference type="SMART" id="SM00387">
    <property type="entry name" value="HATPase_c"/>
    <property type="match status" value="1"/>
</dbReference>
<gene>
    <name evidence="8" type="ORF">QQM35_02995</name>
</gene>
<organism evidence="8 9">
    <name type="scientific">Staphylococcus hsinchuensis</name>
    <dbReference type="NCBI Taxonomy" id="3051183"/>
    <lineage>
        <taxon>Bacteria</taxon>
        <taxon>Bacillati</taxon>
        <taxon>Bacillota</taxon>
        <taxon>Bacilli</taxon>
        <taxon>Bacillales</taxon>
        <taxon>Staphylococcaceae</taxon>
        <taxon>Staphylococcus</taxon>
    </lineage>
</organism>
<evidence type="ECO:0000256" key="2">
    <source>
        <dbReference type="ARBA" id="ARBA00012438"/>
    </source>
</evidence>
<keyword evidence="6" id="KW-1133">Transmembrane helix</keyword>
<keyword evidence="9" id="KW-1185">Reference proteome</keyword>
<evidence type="ECO:0000259" key="7">
    <source>
        <dbReference type="SMART" id="SM00387"/>
    </source>
</evidence>
<dbReference type="GO" id="GO:0016301">
    <property type="term" value="F:kinase activity"/>
    <property type="evidence" value="ECO:0007669"/>
    <property type="project" value="UniProtKB-KW"/>
</dbReference>
<dbReference type="InterPro" id="IPR036890">
    <property type="entry name" value="HATPase_C_sf"/>
</dbReference>
<protein>
    <recommendedName>
        <fullName evidence="2">histidine kinase</fullName>
        <ecNumber evidence="2">2.7.13.3</ecNumber>
    </recommendedName>
</protein>
<keyword evidence="6" id="KW-0472">Membrane</keyword>
<dbReference type="InterPro" id="IPR003594">
    <property type="entry name" value="HATPase_dom"/>
</dbReference>
<keyword evidence="3" id="KW-0808">Transferase</keyword>
<dbReference type="Gene3D" id="1.20.5.1930">
    <property type="match status" value="1"/>
</dbReference>
<dbReference type="PANTHER" id="PTHR24421">
    <property type="entry name" value="NITRATE/NITRITE SENSOR PROTEIN NARX-RELATED"/>
    <property type="match status" value="1"/>
</dbReference>
<feature type="domain" description="Histidine kinase/HSP90-like ATPase" evidence="7">
    <location>
        <begin position="274"/>
        <end position="361"/>
    </location>
</feature>
<dbReference type="PANTHER" id="PTHR24421:SF63">
    <property type="entry name" value="SENSOR HISTIDINE KINASE DESK"/>
    <property type="match status" value="1"/>
</dbReference>
<keyword evidence="5" id="KW-0902">Two-component regulatory system</keyword>
<feature type="transmembrane region" description="Helical" evidence="6">
    <location>
        <begin position="35"/>
        <end position="57"/>
    </location>
</feature>
<keyword evidence="4 8" id="KW-0418">Kinase</keyword>
<evidence type="ECO:0000256" key="6">
    <source>
        <dbReference type="SAM" id="Phobius"/>
    </source>
</evidence>
<feature type="transmembrane region" description="Helical" evidence="6">
    <location>
        <begin position="133"/>
        <end position="151"/>
    </location>
</feature>
<dbReference type="Gene3D" id="3.30.565.10">
    <property type="entry name" value="Histidine kinase-like ATPase, C-terminal domain"/>
    <property type="match status" value="1"/>
</dbReference>
<keyword evidence="6" id="KW-0812">Transmembrane</keyword>
<evidence type="ECO:0000313" key="8">
    <source>
        <dbReference type="EMBL" id="XAF71547.1"/>
    </source>
</evidence>
<feature type="transmembrane region" description="Helical" evidence="6">
    <location>
        <begin position="63"/>
        <end position="87"/>
    </location>
</feature>
<dbReference type="Pfam" id="PF02518">
    <property type="entry name" value="HATPase_c"/>
    <property type="match status" value="1"/>
</dbReference>
<dbReference type="InterPro" id="IPR050482">
    <property type="entry name" value="Sensor_HK_TwoCompSys"/>
</dbReference>
<comment type="catalytic activity">
    <reaction evidence="1">
        <text>ATP + protein L-histidine = ADP + protein N-phospho-L-histidine.</text>
        <dbReference type="EC" id="2.7.13.3"/>
    </reaction>
</comment>
<dbReference type="Pfam" id="PF07730">
    <property type="entry name" value="HisKA_3"/>
    <property type="match status" value="1"/>
</dbReference>
<accession>A0ABZ3EH39</accession>
<evidence type="ECO:0000256" key="4">
    <source>
        <dbReference type="ARBA" id="ARBA00022777"/>
    </source>
</evidence>
<evidence type="ECO:0000256" key="5">
    <source>
        <dbReference type="ARBA" id="ARBA00023012"/>
    </source>
</evidence>
<name>A0ABZ3EH39_9STAP</name>
<dbReference type="RefSeq" id="WP_251521949.1">
    <property type="nucleotide sequence ID" value="NZ_CP128355.1"/>
</dbReference>
<dbReference type="InterPro" id="IPR011712">
    <property type="entry name" value="Sig_transdc_His_kin_sub3_dim/P"/>
</dbReference>
<dbReference type="EMBL" id="CP128355">
    <property type="protein sequence ID" value="XAF71547.1"/>
    <property type="molecule type" value="Genomic_DNA"/>
</dbReference>
<dbReference type="Proteomes" id="UP001436297">
    <property type="component" value="Chromosome"/>
</dbReference>
<dbReference type="SUPFAM" id="SSF55874">
    <property type="entry name" value="ATPase domain of HSP90 chaperone/DNA topoisomerase II/histidine kinase"/>
    <property type="match status" value="1"/>
</dbReference>
<dbReference type="CDD" id="cd16917">
    <property type="entry name" value="HATPase_UhpB-NarQ-NarX-like"/>
    <property type="match status" value="1"/>
</dbReference>
<evidence type="ECO:0000256" key="1">
    <source>
        <dbReference type="ARBA" id="ARBA00000085"/>
    </source>
</evidence>
<proteinExistence type="predicted"/>
<feature type="transmembrane region" description="Helical" evidence="6">
    <location>
        <begin position="108"/>
        <end position="127"/>
    </location>
</feature>
<sequence length="363" mass="41584">MYKNNNPLLMRFVALVYILFPIWGLFSDKKSDQSLYIVVLIIFSCSYIIMIFYAHVLKRNTTFILLVIHYIGICYFVYAGLPFNCLFLFYSSFALPFIFRVKIKSKEFYAFISTMLICAIIIIILYPDSFVEIVIFYFVILAIMLNNYRMLKEHQFKKDLEEKNQRINVLIADQERNRIGQDLHDSLGHVFASLTMKSELATKLIDKDPEAAKNEMIAVNELSRDALNKVRVIIDDLKVQSFEEEVTSVERVLHDANLNFEFHNKSAAQSLNPAKQSILSMILKEAINNVIKHAQATKVTGELTESQETLTMIICDNGVGIDTNKVPQLKSISNRVKLLNGSLTVKSDNGTKIEIEIPRGEVQ</sequence>